<dbReference type="Pfam" id="PF10003">
    <property type="entry name" value="DUF2244"/>
    <property type="match status" value="1"/>
</dbReference>
<evidence type="ECO:0000313" key="3">
    <source>
        <dbReference type="Proteomes" id="UP001596501"/>
    </source>
</evidence>
<keyword evidence="1" id="KW-1133">Transmembrane helix</keyword>
<dbReference type="InterPro" id="IPR019253">
    <property type="entry name" value="DUF2244_TM"/>
</dbReference>
<comment type="caution">
    <text evidence="2">The sequence shown here is derived from an EMBL/GenBank/DDBJ whole genome shotgun (WGS) entry which is preliminary data.</text>
</comment>
<feature type="transmembrane region" description="Helical" evidence="1">
    <location>
        <begin position="42"/>
        <end position="61"/>
    </location>
</feature>
<dbReference type="EMBL" id="JBHTCA010000004">
    <property type="protein sequence ID" value="MFC7408593.1"/>
    <property type="molecule type" value="Genomic_DNA"/>
</dbReference>
<keyword evidence="1" id="KW-0812">Transmembrane</keyword>
<sequence length="154" mass="17099">MQWRLKRNCALTPRQVGWFFLLLCVLSLAVGLFFWLMGATLVLPFAALELVAVAFAFLLYARHALDGECIRLGRDCMVVEREMAGRLERTEFARDRVRVSSQAGQGSLIEVCAGDRCVTVGRFLRADLRSALAKEIRHALLAVQCGGQGSKNLV</sequence>
<reference evidence="3" key="1">
    <citation type="journal article" date="2019" name="Int. J. Syst. Evol. Microbiol.">
        <title>The Global Catalogue of Microorganisms (GCM) 10K type strain sequencing project: providing services to taxonomists for standard genome sequencing and annotation.</title>
        <authorList>
            <consortium name="The Broad Institute Genomics Platform"/>
            <consortium name="The Broad Institute Genome Sequencing Center for Infectious Disease"/>
            <person name="Wu L."/>
            <person name="Ma J."/>
        </authorList>
    </citation>
    <scope>NUCLEOTIDE SEQUENCE [LARGE SCALE GENOMIC DNA]</scope>
    <source>
        <strain evidence="3">CGMCC 1.12371</strain>
    </source>
</reference>
<name>A0ABW2QMR5_9BURK</name>
<accession>A0ABW2QMR5</accession>
<proteinExistence type="predicted"/>
<feature type="transmembrane region" description="Helical" evidence="1">
    <location>
        <begin position="16"/>
        <end position="36"/>
    </location>
</feature>
<keyword evidence="1" id="KW-0472">Membrane</keyword>
<dbReference type="Proteomes" id="UP001596501">
    <property type="component" value="Unassembled WGS sequence"/>
</dbReference>
<evidence type="ECO:0000256" key="1">
    <source>
        <dbReference type="SAM" id="Phobius"/>
    </source>
</evidence>
<organism evidence="2 3">
    <name type="scientific">Hydrogenophaga atypica</name>
    <dbReference type="NCBI Taxonomy" id="249409"/>
    <lineage>
        <taxon>Bacteria</taxon>
        <taxon>Pseudomonadati</taxon>
        <taxon>Pseudomonadota</taxon>
        <taxon>Betaproteobacteria</taxon>
        <taxon>Burkholderiales</taxon>
        <taxon>Comamonadaceae</taxon>
        <taxon>Hydrogenophaga</taxon>
    </lineage>
</organism>
<gene>
    <name evidence="2" type="ORF">ACFQPB_06940</name>
</gene>
<evidence type="ECO:0000313" key="2">
    <source>
        <dbReference type="EMBL" id="MFC7408593.1"/>
    </source>
</evidence>
<keyword evidence="3" id="KW-1185">Reference proteome</keyword>
<protein>
    <submittedName>
        <fullName evidence="2">DUF2244 domain-containing protein</fullName>
    </submittedName>
</protein>